<reference evidence="2" key="1">
    <citation type="submission" date="2019-10" db="EMBL/GenBank/DDBJ databases">
        <title>Lacipirellula parvula gen. nov., sp. nov., representing a lineage of planctomycetes widespread in freshwater anoxic habitats, and description of the family Lacipirellulaceae.</title>
        <authorList>
            <person name="Dedysh S.N."/>
            <person name="Kulichevskaya I.S."/>
            <person name="Beletsky A.V."/>
            <person name="Rakitin A.L."/>
            <person name="Mardanov A.V."/>
            <person name="Ivanova A.A."/>
            <person name="Saltykova V.X."/>
            <person name="Rijpstra W.I.C."/>
            <person name="Sinninghe Damste J.S."/>
            <person name="Ravin N.V."/>
        </authorList>
    </citation>
    <scope>NUCLEOTIDE SEQUENCE [LARGE SCALE GENOMIC DNA]</scope>
    <source>
        <strain evidence="2">PX69</strain>
    </source>
</reference>
<proteinExistence type="predicted"/>
<dbReference type="Proteomes" id="UP000326837">
    <property type="component" value="Chromosome"/>
</dbReference>
<name>A0A5K7XDC2_9BACT</name>
<sequence>MSQRAERQFLLFGAAYWAEKGAGPFYLAPFELEFEFAVDESRTATRIVARFGRLDERDRIGKTPRSAGPGSLVARRPTRDKDWAFAVELS</sequence>
<evidence type="ECO:0000313" key="2">
    <source>
        <dbReference type="Proteomes" id="UP000326837"/>
    </source>
</evidence>
<evidence type="ECO:0000313" key="1">
    <source>
        <dbReference type="EMBL" id="BBO33992.1"/>
    </source>
</evidence>
<dbReference type="EMBL" id="AP021861">
    <property type="protein sequence ID" value="BBO33992.1"/>
    <property type="molecule type" value="Genomic_DNA"/>
</dbReference>
<protein>
    <submittedName>
        <fullName evidence="1">Uncharacterized protein</fullName>
    </submittedName>
</protein>
<dbReference type="AlphaFoldDB" id="A0A5K7XDC2"/>
<dbReference type="KEGG" id="lpav:PLANPX_3604"/>
<organism evidence="1 2">
    <name type="scientific">Lacipirellula parvula</name>
    <dbReference type="NCBI Taxonomy" id="2650471"/>
    <lineage>
        <taxon>Bacteria</taxon>
        <taxon>Pseudomonadati</taxon>
        <taxon>Planctomycetota</taxon>
        <taxon>Planctomycetia</taxon>
        <taxon>Pirellulales</taxon>
        <taxon>Lacipirellulaceae</taxon>
        <taxon>Lacipirellula</taxon>
    </lineage>
</organism>
<gene>
    <name evidence="1" type="ORF">PLANPX_3604</name>
</gene>
<keyword evidence="2" id="KW-1185">Reference proteome</keyword>
<accession>A0A5K7XDC2</accession>